<dbReference type="AlphaFoldDB" id="A0AAE1N0G2"/>
<organism evidence="2 3">
    <name type="scientific">Acacia crassicarpa</name>
    <name type="common">northern wattle</name>
    <dbReference type="NCBI Taxonomy" id="499986"/>
    <lineage>
        <taxon>Eukaryota</taxon>
        <taxon>Viridiplantae</taxon>
        <taxon>Streptophyta</taxon>
        <taxon>Embryophyta</taxon>
        <taxon>Tracheophyta</taxon>
        <taxon>Spermatophyta</taxon>
        <taxon>Magnoliopsida</taxon>
        <taxon>eudicotyledons</taxon>
        <taxon>Gunneridae</taxon>
        <taxon>Pentapetalae</taxon>
        <taxon>rosids</taxon>
        <taxon>fabids</taxon>
        <taxon>Fabales</taxon>
        <taxon>Fabaceae</taxon>
        <taxon>Caesalpinioideae</taxon>
        <taxon>mimosoid clade</taxon>
        <taxon>Acacieae</taxon>
        <taxon>Acacia</taxon>
    </lineage>
</organism>
<accession>A0AAE1N0G2</accession>
<dbReference type="Proteomes" id="UP001293593">
    <property type="component" value="Unassembled WGS sequence"/>
</dbReference>
<keyword evidence="3" id="KW-1185">Reference proteome</keyword>
<name>A0AAE1N0G2_9FABA</name>
<gene>
    <name evidence="2" type="ORF">QN277_012192</name>
</gene>
<keyword evidence="1" id="KW-1133">Transmembrane helix</keyword>
<evidence type="ECO:0000256" key="1">
    <source>
        <dbReference type="SAM" id="Phobius"/>
    </source>
</evidence>
<sequence>MGKFLEIFANCSCEIYEPSCKRTEGQDEVVFEIDVKGYRKSQLHMKTKWPGRLIIWGENRKGKISLSKIIRLERHWKKKEIHPLLFGNEASAKLIITIKKHTKGAVWSVLKNSISTLKKESNSMLKEHGISAYRVLVLTLLLIQIVVMINSSRTTYV</sequence>
<evidence type="ECO:0000313" key="3">
    <source>
        <dbReference type="Proteomes" id="UP001293593"/>
    </source>
</evidence>
<feature type="transmembrane region" description="Helical" evidence="1">
    <location>
        <begin position="131"/>
        <end position="149"/>
    </location>
</feature>
<reference evidence="2" key="1">
    <citation type="submission" date="2023-10" db="EMBL/GenBank/DDBJ databases">
        <title>Chromosome-level genome of the transformable northern wattle, Acacia crassicarpa.</title>
        <authorList>
            <person name="Massaro I."/>
            <person name="Sinha N.R."/>
            <person name="Poethig S."/>
            <person name="Leichty A.R."/>
        </authorList>
    </citation>
    <scope>NUCLEOTIDE SEQUENCE</scope>
    <source>
        <strain evidence="2">Acra3RX</strain>
        <tissue evidence="2">Leaf</tissue>
    </source>
</reference>
<dbReference type="EMBL" id="JAWXYG010000002">
    <property type="protein sequence ID" value="KAK4280582.1"/>
    <property type="molecule type" value="Genomic_DNA"/>
</dbReference>
<comment type="caution">
    <text evidence="2">The sequence shown here is derived from an EMBL/GenBank/DDBJ whole genome shotgun (WGS) entry which is preliminary data.</text>
</comment>
<keyword evidence="1" id="KW-0472">Membrane</keyword>
<protein>
    <submittedName>
        <fullName evidence="2">Uncharacterized protein</fullName>
    </submittedName>
</protein>
<keyword evidence="1" id="KW-0812">Transmembrane</keyword>
<evidence type="ECO:0000313" key="2">
    <source>
        <dbReference type="EMBL" id="KAK4280582.1"/>
    </source>
</evidence>
<proteinExistence type="predicted"/>